<organism evidence="5 6">
    <name type="scientific">Labilibaculum antarcticum</name>
    <dbReference type="NCBI Taxonomy" id="1717717"/>
    <lineage>
        <taxon>Bacteria</taxon>
        <taxon>Pseudomonadati</taxon>
        <taxon>Bacteroidota</taxon>
        <taxon>Bacteroidia</taxon>
        <taxon>Marinilabiliales</taxon>
        <taxon>Marinifilaceae</taxon>
        <taxon>Labilibaculum</taxon>
    </lineage>
</organism>
<dbReference type="PANTHER" id="PTHR43179:SF12">
    <property type="entry name" value="GALACTOFURANOSYLTRANSFERASE GLFT2"/>
    <property type="match status" value="1"/>
</dbReference>
<name>A0A1Y1CGH2_9BACT</name>
<dbReference type="InterPro" id="IPR001173">
    <property type="entry name" value="Glyco_trans_2-like"/>
</dbReference>
<dbReference type="RefSeq" id="WP_096428291.1">
    <property type="nucleotide sequence ID" value="NZ_AP018042.1"/>
</dbReference>
<evidence type="ECO:0000313" key="6">
    <source>
        <dbReference type="Proteomes" id="UP000218267"/>
    </source>
</evidence>
<dbReference type="Pfam" id="PF00535">
    <property type="entry name" value="Glycos_transf_2"/>
    <property type="match status" value="1"/>
</dbReference>
<evidence type="ECO:0000256" key="1">
    <source>
        <dbReference type="ARBA" id="ARBA00006739"/>
    </source>
</evidence>
<evidence type="ECO:0000313" key="5">
    <source>
        <dbReference type="EMBL" id="BAX79380.1"/>
    </source>
</evidence>
<reference evidence="5 6" key="1">
    <citation type="journal article" date="2018" name="Mar. Genomics">
        <title>Complete genome sequence of Marinifilaceae bacterium strain SPP2, isolated from the Antarctic marine sediment.</title>
        <authorList>
            <person name="Watanabe M."/>
            <person name="Kojima H."/>
            <person name="Fukui M."/>
        </authorList>
    </citation>
    <scope>NUCLEOTIDE SEQUENCE [LARGE SCALE GENOMIC DNA]</scope>
    <source>
        <strain evidence="5 6">SPP2</strain>
    </source>
</reference>
<keyword evidence="3 5" id="KW-0808">Transferase</keyword>
<dbReference type="InterPro" id="IPR029044">
    <property type="entry name" value="Nucleotide-diphossugar_trans"/>
</dbReference>
<evidence type="ECO:0000256" key="2">
    <source>
        <dbReference type="ARBA" id="ARBA00022676"/>
    </source>
</evidence>
<dbReference type="Gene3D" id="3.90.550.10">
    <property type="entry name" value="Spore Coat Polysaccharide Biosynthesis Protein SpsA, Chain A"/>
    <property type="match status" value="1"/>
</dbReference>
<comment type="similarity">
    <text evidence="1">Belongs to the glycosyltransferase 2 family.</text>
</comment>
<dbReference type="AlphaFoldDB" id="A0A1Y1CGH2"/>
<sequence length="340" mass="39305">MNRIGIVILNWNGKKLLEQFLPSVVAHSEREWADVIVADNASTDDSIAFLAEEYPDLQVIQLDKNYGFAEGYNRALNQLSHTYFVLLNSDVEVTQNWLDPIYHQFEKDLSIAAAQPQIKAFHNKTKFEHAGASGGFIDYLGYPFCRGRILDQIETDTSQYKSATDIFWASGASLFIRADIYKKTGGLDGDFFAHMEEIDLCWRIKNQGYRIIVEPKSTVYHVGGATLPYNSPNKLFLNFRNNLFMLHKNLPGNKFYSILLQRMILDGIAAIKFLLSGEFLNFRAVFKAHLSYYSMLPKMRQKRKHLVPLVIKKEHKEMYKSSIMFDFYLKKKKEFSDITF</sequence>
<evidence type="ECO:0000256" key="3">
    <source>
        <dbReference type="ARBA" id="ARBA00022679"/>
    </source>
</evidence>
<dbReference type="Proteomes" id="UP000218267">
    <property type="component" value="Chromosome"/>
</dbReference>
<dbReference type="EMBL" id="AP018042">
    <property type="protein sequence ID" value="BAX79380.1"/>
    <property type="molecule type" value="Genomic_DNA"/>
</dbReference>
<keyword evidence="6" id="KW-1185">Reference proteome</keyword>
<keyword evidence="2" id="KW-0328">Glycosyltransferase</keyword>
<evidence type="ECO:0000259" key="4">
    <source>
        <dbReference type="Pfam" id="PF00535"/>
    </source>
</evidence>
<dbReference type="CDD" id="cd04186">
    <property type="entry name" value="GT_2_like_c"/>
    <property type="match status" value="1"/>
</dbReference>
<protein>
    <submittedName>
        <fullName evidence="5">Glycosyl transferase family 2</fullName>
    </submittedName>
</protein>
<feature type="domain" description="Glycosyltransferase 2-like" evidence="4">
    <location>
        <begin position="6"/>
        <end position="130"/>
    </location>
</feature>
<dbReference type="KEGG" id="mbas:ALGA_0994"/>
<gene>
    <name evidence="5" type="ORF">ALGA_0994</name>
</gene>
<dbReference type="PANTHER" id="PTHR43179">
    <property type="entry name" value="RHAMNOSYLTRANSFERASE WBBL"/>
    <property type="match status" value="1"/>
</dbReference>
<dbReference type="OrthoDB" id="9771846at2"/>
<proteinExistence type="inferred from homology"/>
<reference evidence="6" key="2">
    <citation type="journal article" date="2020" name="Antonie Van Leeuwenhoek">
        <title>Labilibaculum antarcticum sp. nov., a novel facultative anaerobic, psychrotorelant bacterium isolated from marine sediment of Antarctica.</title>
        <authorList>
            <person name="Watanabe M."/>
            <person name="Kojima H."/>
            <person name="Fukui M."/>
        </authorList>
    </citation>
    <scope>NUCLEOTIDE SEQUENCE [LARGE SCALE GENOMIC DNA]</scope>
    <source>
        <strain evidence="6">SPP2</strain>
    </source>
</reference>
<dbReference type="GO" id="GO:0016757">
    <property type="term" value="F:glycosyltransferase activity"/>
    <property type="evidence" value="ECO:0007669"/>
    <property type="project" value="UniProtKB-KW"/>
</dbReference>
<accession>A0A1Y1CGH2</accession>
<dbReference type="SUPFAM" id="SSF53448">
    <property type="entry name" value="Nucleotide-diphospho-sugar transferases"/>
    <property type="match status" value="1"/>
</dbReference>